<sequence>MGKHAFLLLSPPENPGRIANPLEYASQLDDAGHEVVVWFDGGATFWFEDLSSRPEPALDAYRTARERGLIAGVCNHCATHKGVVGAVEDEGFEITGEDHQPAVDDLVEGGFKLHVV</sequence>
<dbReference type="AlphaFoldDB" id="A0A6B0T7M7"/>
<evidence type="ECO:0000313" key="1">
    <source>
        <dbReference type="EMBL" id="MXR52947.1"/>
    </source>
</evidence>
<proteinExistence type="predicted"/>
<dbReference type="OrthoDB" id="35259at2157"/>
<dbReference type="InterPro" id="IPR003787">
    <property type="entry name" value="Sulphur_relay_DsrE/F-like"/>
</dbReference>
<keyword evidence="2" id="KW-1185">Reference proteome</keyword>
<dbReference type="SUPFAM" id="SSF75169">
    <property type="entry name" value="DsrEFH-like"/>
    <property type="match status" value="1"/>
</dbReference>
<organism evidence="1 2">
    <name type="scientific">Halovenus carboxidivorans</name>
    <dbReference type="NCBI Taxonomy" id="2692199"/>
    <lineage>
        <taxon>Archaea</taxon>
        <taxon>Methanobacteriati</taxon>
        <taxon>Methanobacteriota</taxon>
        <taxon>Stenosarchaea group</taxon>
        <taxon>Halobacteria</taxon>
        <taxon>Halobacteriales</taxon>
        <taxon>Haloarculaceae</taxon>
        <taxon>Halovenus</taxon>
    </lineage>
</organism>
<name>A0A6B0T7M7_9EURY</name>
<reference evidence="1 2" key="1">
    <citation type="submission" date="2019-12" db="EMBL/GenBank/DDBJ databases">
        <title>Isolation and characterization of three novel carbon monoxide-oxidizing members of Halobacteria from salione crusts and soils.</title>
        <authorList>
            <person name="Myers M.R."/>
            <person name="King G.M."/>
        </authorList>
    </citation>
    <scope>NUCLEOTIDE SEQUENCE [LARGE SCALE GENOMIC DNA]</scope>
    <source>
        <strain evidence="1 2">WSH3</strain>
    </source>
</reference>
<protein>
    <submittedName>
        <fullName evidence="1">Uncharacterized protein</fullName>
    </submittedName>
</protein>
<accession>A0A6B0T7M7</accession>
<dbReference type="Gene3D" id="3.40.1260.10">
    <property type="entry name" value="DsrEFH-like"/>
    <property type="match status" value="1"/>
</dbReference>
<dbReference type="RefSeq" id="WP_159765111.1">
    <property type="nucleotide sequence ID" value="NZ_WUUT01000007.1"/>
</dbReference>
<dbReference type="EMBL" id="WUUT01000007">
    <property type="protein sequence ID" value="MXR52947.1"/>
    <property type="molecule type" value="Genomic_DNA"/>
</dbReference>
<gene>
    <name evidence="1" type="ORF">GRX03_15210</name>
</gene>
<dbReference type="Proteomes" id="UP000466535">
    <property type="component" value="Unassembled WGS sequence"/>
</dbReference>
<evidence type="ECO:0000313" key="2">
    <source>
        <dbReference type="Proteomes" id="UP000466535"/>
    </source>
</evidence>
<dbReference type="Pfam" id="PF02635">
    <property type="entry name" value="DsrE"/>
    <property type="match status" value="1"/>
</dbReference>
<dbReference type="InterPro" id="IPR027396">
    <property type="entry name" value="DsrEFH-like"/>
</dbReference>
<comment type="caution">
    <text evidence="1">The sequence shown here is derived from an EMBL/GenBank/DDBJ whole genome shotgun (WGS) entry which is preliminary data.</text>
</comment>